<evidence type="ECO:0000256" key="1">
    <source>
        <dbReference type="ARBA" id="ARBA00001913"/>
    </source>
</evidence>
<dbReference type="SUPFAM" id="SSF101887">
    <property type="entry name" value="Apyrase"/>
    <property type="match status" value="1"/>
</dbReference>
<proteinExistence type="inferred from homology"/>
<dbReference type="PANTHER" id="PTHR13023">
    <property type="entry name" value="APYRASE"/>
    <property type="match status" value="1"/>
</dbReference>
<evidence type="ECO:0000256" key="5">
    <source>
        <dbReference type="ARBA" id="ARBA00025738"/>
    </source>
</evidence>
<dbReference type="InterPro" id="IPR036258">
    <property type="entry name" value="Apyrase_sf"/>
</dbReference>
<dbReference type="GO" id="GO:0005509">
    <property type="term" value="F:calcium ion binding"/>
    <property type="evidence" value="ECO:0007669"/>
    <property type="project" value="InterPro"/>
</dbReference>
<evidence type="ECO:0000256" key="2">
    <source>
        <dbReference type="ARBA" id="ARBA00022723"/>
    </source>
</evidence>
<feature type="binding site" evidence="6">
    <location>
        <position position="191"/>
    </location>
    <ligand>
        <name>Ca(2+)</name>
        <dbReference type="ChEBI" id="CHEBI:29108"/>
    </ligand>
</feature>
<feature type="binding site" evidence="6">
    <location>
        <position position="143"/>
    </location>
    <ligand>
        <name>Ca(2+)</name>
        <dbReference type="ChEBI" id="CHEBI:29108"/>
    </ligand>
</feature>
<feature type="binding site" evidence="6">
    <location>
        <position position="81"/>
    </location>
    <ligand>
        <name>Ca(2+)</name>
        <dbReference type="ChEBI" id="CHEBI:29108"/>
    </ligand>
</feature>
<feature type="binding site" evidence="6">
    <location>
        <position position="14"/>
    </location>
    <ligand>
        <name>Ca(2+)</name>
        <dbReference type="ChEBI" id="CHEBI:29108"/>
    </ligand>
</feature>
<sequence length="196" mass="22351">MEGNGISDKGLKVEWATVKDGLLHLGSIGKEFMTPNSQDTNLCWIGTMDQHLSIHHLDWNHRYQKMREATGTAFPGYLIHEAMQWSDVHRRWFALPRRVSAEPYDEILDESRGSDVMIIADEFFENLEVRHVGPAVEPTHGFSSFKFVPDTNDESEENAEAGTQNSYLTVFTSTGEVLMEEVMVPGNYKYEGVEFF</sequence>
<accession>A0A7S1U9J8</accession>
<evidence type="ECO:0000256" key="4">
    <source>
        <dbReference type="ARBA" id="ARBA00022837"/>
    </source>
</evidence>
<dbReference type="PANTHER" id="PTHR13023:SF3">
    <property type="entry name" value="SOLUBLE CALCIUM-ACTIVATED NUCLEOTIDASE 1"/>
    <property type="match status" value="1"/>
</dbReference>
<keyword evidence="2 6" id="KW-0479">Metal-binding</keyword>
<evidence type="ECO:0000256" key="6">
    <source>
        <dbReference type="PIRSR" id="PIRSR609283-1"/>
    </source>
</evidence>
<evidence type="ECO:0000256" key="3">
    <source>
        <dbReference type="ARBA" id="ARBA00022801"/>
    </source>
</evidence>
<dbReference type="EMBL" id="HBGJ01031228">
    <property type="protein sequence ID" value="CAD9261412.1"/>
    <property type="molecule type" value="Transcribed_RNA"/>
</dbReference>
<protein>
    <recommendedName>
        <fullName evidence="8">Apyrase</fullName>
    </recommendedName>
</protein>
<keyword evidence="4 6" id="KW-0106">Calcium</keyword>
<dbReference type="GO" id="GO:0030166">
    <property type="term" value="P:proteoglycan biosynthetic process"/>
    <property type="evidence" value="ECO:0007669"/>
    <property type="project" value="TreeGrafter"/>
</dbReference>
<dbReference type="AlphaFoldDB" id="A0A7S1U9J8"/>
<reference evidence="7" key="1">
    <citation type="submission" date="2021-01" db="EMBL/GenBank/DDBJ databases">
        <authorList>
            <person name="Corre E."/>
            <person name="Pelletier E."/>
            <person name="Niang G."/>
            <person name="Scheremetjew M."/>
            <person name="Finn R."/>
            <person name="Kale V."/>
            <person name="Holt S."/>
            <person name="Cochrane G."/>
            <person name="Meng A."/>
            <person name="Brown T."/>
            <person name="Cohen L."/>
        </authorList>
    </citation>
    <scope>NUCLEOTIDE SEQUENCE</scope>
    <source>
        <strain evidence="7">CCMP2877</strain>
    </source>
</reference>
<organism evidence="7">
    <name type="scientific">Phaeomonas parva</name>
    <dbReference type="NCBI Taxonomy" id="124430"/>
    <lineage>
        <taxon>Eukaryota</taxon>
        <taxon>Sar</taxon>
        <taxon>Stramenopiles</taxon>
        <taxon>Ochrophyta</taxon>
        <taxon>Pinguiophyceae</taxon>
        <taxon>Pinguiochrysidales</taxon>
        <taxon>Pinguiochrysidaceae</taxon>
        <taxon>Phaeomonas</taxon>
    </lineage>
</organism>
<gene>
    <name evidence="7" type="ORF">PPAR1163_LOCUS19792</name>
</gene>
<evidence type="ECO:0000313" key="7">
    <source>
        <dbReference type="EMBL" id="CAD9261412.1"/>
    </source>
</evidence>
<name>A0A7S1U9J8_9STRA</name>
<comment type="cofactor">
    <cofactor evidence="1 6">
        <name>Ca(2+)</name>
        <dbReference type="ChEBI" id="CHEBI:29108"/>
    </cofactor>
</comment>
<comment type="similarity">
    <text evidence="5">Belongs to the apyrase family.</text>
</comment>
<dbReference type="GO" id="GO:0045134">
    <property type="term" value="F:UDP phosphatase activity"/>
    <property type="evidence" value="ECO:0007669"/>
    <property type="project" value="TreeGrafter"/>
</dbReference>
<evidence type="ECO:0008006" key="8">
    <source>
        <dbReference type="Google" id="ProtNLM"/>
    </source>
</evidence>
<dbReference type="Gene3D" id="2.120.10.100">
    <property type="entry name" value="Apyrase"/>
    <property type="match status" value="1"/>
</dbReference>
<keyword evidence="3" id="KW-0378">Hydrolase</keyword>
<dbReference type="Pfam" id="PF06079">
    <property type="entry name" value="Apyrase"/>
    <property type="match status" value="1"/>
</dbReference>
<dbReference type="InterPro" id="IPR009283">
    <property type="entry name" value="Apyrase"/>
</dbReference>
<dbReference type="GO" id="GO:0004382">
    <property type="term" value="F:GDP phosphatase activity"/>
    <property type="evidence" value="ECO:0007669"/>
    <property type="project" value="TreeGrafter"/>
</dbReference>